<dbReference type="STRING" id="288004.AL038_07290"/>
<gene>
    <name evidence="1" type="ORF">BLE401_17025</name>
</gene>
<dbReference type="PANTHER" id="PTHR47473">
    <property type="entry name" value="BTA1P"/>
    <property type="match status" value="1"/>
</dbReference>
<dbReference type="InterPro" id="IPR029063">
    <property type="entry name" value="SAM-dependent_MTases_sf"/>
</dbReference>
<name>A0A2N9YIB5_9GAMM</name>
<evidence type="ECO:0000313" key="1">
    <source>
        <dbReference type="EMBL" id="AUI70234.1"/>
    </source>
</evidence>
<organism evidence="1 2">
    <name type="scientific">Beggiatoa leptomitoformis</name>
    <dbReference type="NCBI Taxonomy" id="288004"/>
    <lineage>
        <taxon>Bacteria</taxon>
        <taxon>Pseudomonadati</taxon>
        <taxon>Pseudomonadota</taxon>
        <taxon>Gammaproteobacteria</taxon>
        <taxon>Thiotrichales</taxon>
        <taxon>Thiotrichaceae</taxon>
        <taxon>Beggiatoa</taxon>
    </lineage>
</organism>
<protein>
    <submittedName>
        <fullName evidence="1">DUF3419 family protein</fullName>
    </submittedName>
</protein>
<accession>A0A2N9YIB5</accession>
<dbReference type="KEGG" id="blep:AL038_07290"/>
<reference evidence="2" key="1">
    <citation type="submission" date="2016-12" db="EMBL/GenBank/DDBJ databases">
        <title>Complete Genome Sequence of Beggiatoa leptomitiformis D-401.</title>
        <authorList>
            <person name="Fomenkov A."/>
            <person name="Vincze T."/>
            <person name="Grabovich M."/>
            <person name="Anton B.P."/>
            <person name="Dubinina G."/>
            <person name="Orlova M."/>
            <person name="Belousova E."/>
            <person name="Roberts R.J."/>
        </authorList>
    </citation>
    <scope>NUCLEOTIDE SEQUENCE [LARGE SCALE GENOMIC DNA]</scope>
    <source>
        <strain evidence="2">D-401</strain>
    </source>
</reference>
<dbReference type="Proteomes" id="UP000234271">
    <property type="component" value="Chromosome"/>
</dbReference>
<dbReference type="AlphaFoldDB" id="A0A2N9YIB5"/>
<dbReference type="InterPro" id="IPR021829">
    <property type="entry name" value="DUF3419"/>
</dbReference>
<dbReference type="RefSeq" id="WP_062151127.1">
    <property type="nucleotide sequence ID" value="NZ_CP012373.2"/>
</dbReference>
<dbReference type="EMBL" id="CP018889">
    <property type="protein sequence ID" value="AUI70234.1"/>
    <property type="molecule type" value="Genomic_DNA"/>
</dbReference>
<dbReference type="Pfam" id="PF11899">
    <property type="entry name" value="DUF3419"/>
    <property type="match status" value="1"/>
</dbReference>
<evidence type="ECO:0000313" key="2">
    <source>
        <dbReference type="Proteomes" id="UP000234271"/>
    </source>
</evidence>
<proteinExistence type="predicted"/>
<sequence length="408" mass="47511">MSAVSAELLKTAVHQNELMSRQGILERLFSFWFNGFVYNQIWEDPNVDLQALQLTSDSRILTIASGGCNILNYLIERPAAIVAVDLNQYHMHLTRFKLAALANLPKYDDFYDFFGYGNRPDNVEKYKTHIKPHLDPEAIAFWENKTFLTKSSARINFFTKGLYRQARFGYFMRFLHRLSKIAGYDLGKILHANSVADQEKIFAEEIAPLFDYWVVKLIGNFSFAVFSLGIPPQQYDYMKEESQGNLVNLYRERVRRLSCQFPIENNYFAWQAFSSSYDHKQRVALPDYLKAEHFDVLKENVHRVETHVTSLMGCLRKQPNASLDRFVFLDSQDWMTPEALTELWQEIARVGKEGTRIIFRTASPESPIEKALPASLRSRFVYEEERSKELFKQDRSAIYGGFHIYSFA</sequence>
<dbReference type="PANTHER" id="PTHR47473:SF1">
    <property type="entry name" value="METHYLTRANSFERASE DOMAIN-CONTAINING PROTEIN"/>
    <property type="match status" value="1"/>
</dbReference>
<dbReference type="SUPFAM" id="SSF53335">
    <property type="entry name" value="S-adenosyl-L-methionine-dependent methyltransferases"/>
    <property type="match status" value="1"/>
</dbReference>
<dbReference type="OrthoDB" id="1522784at2"/>
<keyword evidence="2" id="KW-1185">Reference proteome</keyword>